<comment type="caution">
    <text evidence="1">The sequence shown here is derived from an EMBL/GenBank/DDBJ whole genome shotgun (WGS) entry which is preliminary data.</text>
</comment>
<organism evidence="1 3">
    <name type="scientific">Araneus ventricosus</name>
    <name type="common">Orbweaver spider</name>
    <name type="synonym">Epeira ventricosa</name>
    <dbReference type="NCBI Taxonomy" id="182803"/>
    <lineage>
        <taxon>Eukaryota</taxon>
        <taxon>Metazoa</taxon>
        <taxon>Ecdysozoa</taxon>
        <taxon>Arthropoda</taxon>
        <taxon>Chelicerata</taxon>
        <taxon>Arachnida</taxon>
        <taxon>Araneae</taxon>
        <taxon>Araneomorphae</taxon>
        <taxon>Entelegynae</taxon>
        <taxon>Araneoidea</taxon>
        <taxon>Araneidae</taxon>
        <taxon>Araneus</taxon>
    </lineage>
</organism>
<gene>
    <name evidence="1" type="ORF">AVEN_142729_1</name>
    <name evidence="2" type="ORF">AVEN_15441_1</name>
</gene>
<protein>
    <submittedName>
        <fullName evidence="1">Uncharacterized protein</fullName>
    </submittedName>
</protein>
<dbReference type="OrthoDB" id="6479793at2759"/>
<evidence type="ECO:0000313" key="1">
    <source>
        <dbReference type="EMBL" id="GBN61538.1"/>
    </source>
</evidence>
<evidence type="ECO:0000313" key="3">
    <source>
        <dbReference type="Proteomes" id="UP000499080"/>
    </source>
</evidence>
<dbReference type="EMBL" id="BGPR01013643">
    <property type="protein sequence ID" value="GBN61538.1"/>
    <property type="molecule type" value="Genomic_DNA"/>
</dbReference>
<sequence>MAVGIPTSVSDCCRGDRSSFDPRASAGRGYRIPSEPGVLKKPGPLPCLGIGCVSWKTGDIAVGDAVFADVGPQPEMREK</sequence>
<dbReference type="EMBL" id="BGPR01013654">
    <property type="protein sequence ID" value="GBN61576.1"/>
    <property type="molecule type" value="Genomic_DNA"/>
</dbReference>
<dbReference type="AlphaFoldDB" id="A0A4Y2QBK7"/>
<reference evidence="1 3" key="1">
    <citation type="journal article" date="2019" name="Sci. Rep.">
        <title>Orb-weaving spider Araneus ventricosus genome elucidates the spidroin gene catalogue.</title>
        <authorList>
            <person name="Kono N."/>
            <person name="Nakamura H."/>
            <person name="Ohtoshi R."/>
            <person name="Moran D.A.P."/>
            <person name="Shinohara A."/>
            <person name="Yoshida Y."/>
            <person name="Fujiwara M."/>
            <person name="Mori M."/>
            <person name="Tomita M."/>
            <person name="Arakawa K."/>
        </authorList>
    </citation>
    <scope>NUCLEOTIDE SEQUENCE [LARGE SCALE GENOMIC DNA]</scope>
</reference>
<keyword evidence="3" id="KW-1185">Reference proteome</keyword>
<accession>A0A4Y2QBK7</accession>
<name>A0A4Y2QBK7_ARAVE</name>
<evidence type="ECO:0000313" key="2">
    <source>
        <dbReference type="EMBL" id="GBN61576.1"/>
    </source>
</evidence>
<proteinExistence type="predicted"/>
<dbReference type="Proteomes" id="UP000499080">
    <property type="component" value="Unassembled WGS sequence"/>
</dbReference>